<reference evidence="4" key="1">
    <citation type="journal article" date="2019" name="Int. J. Syst. Evol. Microbiol.">
        <title>The Global Catalogue of Microorganisms (GCM) 10K type strain sequencing project: providing services to taxonomists for standard genome sequencing and annotation.</title>
        <authorList>
            <consortium name="The Broad Institute Genomics Platform"/>
            <consortium name="The Broad Institute Genome Sequencing Center for Infectious Disease"/>
            <person name="Wu L."/>
            <person name="Ma J."/>
        </authorList>
    </citation>
    <scope>NUCLEOTIDE SEQUENCE [LARGE SCALE GENOMIC DNA]</scope>
    <source>
        <strain evidence="4">CGMCC 4.7455</strain>
    </source>
</reference>
<accession>A0ABW4PMR4</accession>
<feature type="compositionally biased region" description="Basic and acidic residues" evidence="1">
    <location>
        <begin position="34"/>
        <end position="46"/>
    </location>
</feature>
<evidence type="ECO:0000259" key="2">
    <source>
        <dbReference type="Pfam" id="PF03473"/>
    </source>
</evidence>
<protein>
    <submittedName>
        <fullName evidence="3">MOSC domain-containing protein</fullName>
    </submittedName>
</protein>
<organism evidence="3 4">
    <name type="scientific">Streptomyces desertarenae</name>
    <dbReference type="NCBI Taxonomy" id="2666184"/>
    <lineage>
        <taxon>Bacteria</taxon>
        <taxon>Bacillati</taxon>
        <taxon>Actinomycetota</taxon>
        <taxon>Actinomycetes</taxon>
        <taxon>Kitasatosporales</taxon>
        <taxon>Streptomycetaceae</taxon>
        <taxon>Streptomyces</taxon>
    </lineage>
</organism>
<comment type="caution">
    <text evidence="3">The sequence shown here is derived from an EMBL/GenBank/DDBJ whole genome shotgun (WGS) entry which is preliminary data.</text>
</comment>
<proteinExistence type="predicted"/>
<feature type="region of interest" description="Disordered" evidence="1">
    <location>
        <begin position="71"/>
        <end position="115"/>
    </location>
</feature>
<evidence type="ECO:0000256" key="1">
    <source>
        <dbReference type="SAM" id="MobiDB-lite"/>
    </source>
</evidence>
<sequence>MFSSRSLDALNRRTEAGGGRRLPLARFRPGTVIDGRDESPREDRIRRMGVGNAELGCAEPAVRCAVTMVGQRSGAGTGPEPLRPHAAHRGAAEDGSPSVASSPCRGPASRLWTTG</sequence>
<name>A0ABW4PMR4_9ACTN</name>
<keyword evidence="4" id="KW-1185">Reference proteome</keyword>
<evidence type="ECO:0000313" key="4">
    <source>
        <dbReference type="Proteomes" id="UP001597365"/>
    </source>
</evidence>
<dbReference type="Proteomes" id="UP001597365">
    <property type="component" value="Unassembled WGS sequence"/>
</dbReference>
<feature type="domain" description="MOSC" evidence="2">
    <location>
        <begin position="1"/>
        <end position="82"/>
    </location>
</feature>
<evidence type="ECO:0000313" key="3">
    <source>
        <dbReference type="EMBL" id="MFD1831265.1"/>
    </source>
</evidence>
<dbReference type="Pfam" id="PF03473">
    <property type="entry name" value="MOSC"/>
    <property type="match status" value="1"/>
</dbReference>
<dbReference type="RefSeq" id="WP_380901013.1">
    <property type="nucleotide sequence ID" value="NZ_JBHUFU010000009.1"/>
</dbReference>
<gene>
    <name evidence="3" type="ORF">ACFSJS_16585</name>
</gene>
<dbReference type="EMBL" id="JBHUFU010000009">
    <property type="protein sequence ID" value="MFD1831265.1"/>
    <property type="molecule type" value="Genomic_DNA"/>
</dbReference>
<dbReference type="InterPro" id="IPR005302">
    <property type="entry name" value="MoCF_Sase_C"/>
</dbReference>
<feature type="region of interest" description="Disordered" evidence="1">
    <location>
        <begin position="1"/>
        <end position="46"/>
    </location>
</feature>